<name>A0A5C6CNN6_9BACT</name>
<reference evidence="1 2" key="1">
    <citation type="submission" date="2019-02" db="EMBL/GenBank/DDBJ databases">
        <title>Deep-cultivation of Planctomycetes and their phenomic and genomic characterization uncovers novel biology.</title>
        <authorList>
            <person name="Wiegand S."/>
            <person name="Jogler M."/>
            <person name="Boedeker C."/>
            <person name="Pinto D."/>
            <person name="Vollmers J."/>
            <person name="Rivas-Marin E."/>
            <person name="Kohn T."/>
            <person name="Peeters S.H."/>
            <person name="Heuer A."/>
            <person name="Rast P."/>
            <person name="Oberbeckmann S."/>
            <person name="Bunk B."/>
            <person name="Jeske O."/>
            <person name="Meyerdierks A."/>
            <person name="Storesund J.E."/>
            <person name="Kallscheuer N."/>
            <person name="Luecker S."/>
            <person name="Lage O.M."/>
            <person name="Pohl T."/>
            <person name="Merkel B.J."/>
            <person name="Hornburger P."/>
            <person name="Mueller R.-W."/>
            <person name="Bruemmer F."/>
            <person name="Labrenz M."/>
            <person name="Spormann A.M."/>
            <person name="Op Den Camp H."/>
            <person name="Overmann J."/>
            <person name="Amann R."/>
            <person name="Jetten M.S.M."/>
            <person name="Mascher T."/>
            <person name="Medema M.H."/>
            <person name="Devos D.P."/>
            <person name="Kaster A.-K."/>
            <person name="Ovreas L."/>
            <person name="Rohde M."/>
            <person name="Galperin M.Y."/>
            <person name="Jogler C."/>
        </authorList>
    </citation>
    <scope>NUCLEOTIDE SEQUENCE [LARGE SCALE GENOMIC DNA]</scope>
    <source>
        <strain evidence="1 2">Poly41</strain>
    </source>
</reference>
<dbReference type="InterPro" id="IPR037883">
    <property type="entry name" value="Knr4/Smi1-like_sf"/>
</dbReference>
<comment type="caution">
    <text evidence="1">The sequence shown here is derived from an EMBL/GenBank/DDBJ whole genome shotgun (WGS) entry which is preliminary data.</text>
</comment>
<gene>
    <name evidence="1" type="ORF">Poly41_70650</name>
</gene>
<proteinExistence type="predicted"/>
<dbReference type="SUPFAM" id="SSF160631">
    <property type="entry name" value="SMI1/KNR4-like"/>
    <property type="match status" value="1"/>
</dbReference>
<evidence type="ECO:0000313" key="2">
    <source>
        <dbReference type="Proteomes" id="UP000319143"/>
    </source>
</evidence>
<evidence type="ECO:0000313" key="1">
    <source>
        <dbReference type="EMBL" id="TWU26140.1"/>
    </source>
</evidence>
<organism evidence="1 2">
    <name type="scientific">Novipirellula artificiosorum</name>
    <dbReference type="NCBI Taxonomy" id="2528016"/>
    <lineage>
        <taxon>Bacteria</taxon>
        <taxon>Pseudomonadati</taxon>
        <taxon>Planctomycetota</taxon>
        <taxon>Planctomycetia</taxon>
        <taxon>Pirellulales</taxon>
        <taxon>Pirellulaceae</taxon>
        <taxon>Novipirellula</taxon>
    </lineage>
</organism>
<accession>A0A5C6CNN6</accession>
<dbReference type="OrthoDB" id="292716at2"/>
<evidence type="ECO:0008006" key="3">
    <source>
        <dbReference type="Google" id="ProtNLM"/>
    </source>
</evidence>
<dbReference type="RefSeq" id="WP_146531688.1">
    <property type="nucleotide sequence ID" value="NZ_SJPV01000039.1"/>
</dbReference>
<protein>
    <recommendedName>
        <fullName evidence="3">Knr4/Smi1-like domain-containing protein</fullName>
    </recommendedName>
</protein>
<keyword evidence="2" id="KW-1185">Reference proteome</keyword>
<dbReference type="EMBL" id="SJPV01000039">
    <property type="protein sequence ID" value="TWU26140.1"/>
    <property type="molecule type" value="Genomic_DNA"/>
</dbReference>
<dbReference type="Proteomes" id="UP000319143">
    <property type="component" value="Unassembled WGS sequence"/>
</dbReference>
<dbReference type="AlphaFoldDB" id="A0A5C6CNN6"/>
<sequence>MPTTIEAIREDLELCRRAKRKPKIFGAETHRFTLNPIVRNSEVSKFEVKHGIELPEGYRRFITELGNGGAGPYYGLFKFREMDDCYSSQRWKENDGFVGTLAKPFPHTKAWNDLPEYPGEDEIQDEDLHEAEVERIDRIYWNPEHVNGAIPICHQGCALRNWLVVTGPEAGNVWEDLRADEGGLVPAKRKRKSRMTFLEWYDDWLQQAVATLPKPKPRKSIPKP</sequence>